<organism evidence="1 2">
    <name type="scientific">Ampelomyces quisqualis</name>
    <name type="common">Powdery mildew agent</name>
    <dbReference type="NCBI Taxonomy" id="50730"/>
    <lineage>
        <taxon>Eukaryota</taxon>
        <taxon>Fungi</taxon>
        <taxon>Dikarya</taxon>
        <taxon>Ascomycota</taxon>
        <taxon>Pezizomycotina</taxon>
        <taxon>Dothideomycetes</taxon>
        <taxon>Pleosporomycetidae</taxon>
        <taxon>Pleosporales</taxon>
        <taxon>Pleosporineae</taxon>
        <taxon>Phaeosphaeriaceae</taxon>
        <taxon>Ampelomyces</taxon>
    </lineage>
</organism>
<proteinExistence type="predicted"/>
<accession>A0A6A5QXS2</accession>
<dbReference type="EMBL" id="ML979133">
    <property type="protein sequence ID" value="KAF1919444.1"/>
    <property type="molecule type" value="Genomic_DNA"/>
</dbReference>
<evidence type="ECO:0000313" key="1">
    <source>
        <dbReference type="EMBL" id="KAF1919444.1"/>
    </source>
</evidence>
<name>A0A6A5QXS2_AMPQU</name>
<protein>
    <submittedName>
        <fullName evidence="1">Uncharacterized protein</fullName>
    </submittedName>
</protein>
<dbReference type="OrthoDB" id="5426678at2759"/>
<keyword evidence="2" id="KW-1185">Reference proteome</keyword>
<evidence type="ECO:0000313" key="2">
    <source>
        <dbReference type="Proteomes" id="UP000800096"/>
    </source>
</evidence>
<dbReference type="AlphaFoldDB" id="A0A6A5QXS2"/>
<reference evidence="1" key="1">
    <citation type="journal article" date="2020" name="Stud. Mycol.">
        <title>101 Dothideomycetes genomes: a test case for predicting lifestyles and emergence of pathogens.</title>
        <authorList>
            <person name="Haridas S."/>
            <person name="Albert R."/>
            <person name="Binder M."/>
            <person name="Bloem J."/>
            <person name="Labutti K."/>
            <person name="Salamov A."/>
            <person name="Andreopoulos B."/>
            <person name="Baker S."/>
            <person name="Barry K."/>
            <person name="Bills G."/>
            <person name="Bluhm B."/>
            <person name="Cannon C."/>
            <person name="Castanera R."/>
            <person name="Culley D."/>
            <person name="Daum C."/>
            <person name="Ezra D."/>
            <person name="Gonzalez J."/>
            <person name="Henrissat B."/>
            <person name="Kuo A."/>
            <person name="Liang C."/>
            <person name="Lipzen A."/>
            <person name="Lutzoni F."/>
            <person name="Magnuson J."/>
            <person name="Mondo S."/>
            <person name="Nolan M."/>
            <person name="Ohm R."/>
            <person name="Pangilinan J."/>
            <person name="Park H.-J."/>
            <person name="Ramirez L."/>
            <person name="Alfaro M."/>
            <person name="Sun H."/>
            <person name="Tritt A."/>
            <person name="Yoshinaga Y."/>
            <person name="Zwiers L.-H."/>
            <person name="Turgeon B."/>
            <person name="Goodwin S."/>
            <person name="Spatafora J."/>
            <person name="Crous P."/>
            <person name="Grigoriev I."/>
        </authorList>
    </citation>
    <scope>NUCLEOTIDE SEQUENCE</scope>
    <source>
        <strain evidence="1">HMLAC05119</strain>
    </source>
</reference>
<gene>
    <name evidence="1" type="ORF">BDU57DRAFT_512541</name>
</gene>
<dbReference type="Proteomes" id="UP000800096">
    <property type="component" value="Unassembled WGS sequence"/>
</dbReference>
<sequence>MGPSVLYKEGHCPCPLYTVGFTITSFVSQVHTSKMTRIRMTRIAIFLALPAISLALEVSPNSPCAAKCIDDARTGDVANRSSSLTFSTDLFCHDWEVVGSNSTQNGQKLKDCNNCLKSSGYGSDEWPETDRGWFMFNNRAIVDWCLFGRFAEESNPNKTETSIYKTCNSSCNRLYNAADYQVKSNPDSYNFCDNSGNFTSDADSCLQCLYDTPGLTILGNGGYRMGFYGSNANVLKS</sequence>